<evidence type="ECO:0000313" key="1">
    <source>
        <dbReference type="EMBL" id="KAL3104388.1"/>
    </source>
</evidence>
<dbReference type="AlphaFoldDB" id="A0ABD2KNC6"/>
<keyword evidence="2" id="KW-1185">Reference proteome</keyword>
<evidence type="ECO:0000313" key="2">
    <source>
        <dbReference type="Proteomes" id="UP001620626"/>
    </source>
</evidence>
<proteinExistence type="predicted"/>
<protein>
    <submittedName>
        <fullName evidence="1">Uncharacterized protein</fullName>
    </submittedName>
</protein>
<reference evidence="1 2" key="1">
    <citation type="submission" date="2024-10" db="EMBL/GenBank/DDBJ databases">
        <authorList>
            <person name="Kim D."/>
        </authorList>
    </citation>
    <scope>NUCLEOTIDE SEQUENCE [LARGE SCALE GENOMIC DNA]</scope>
    <source>
        <strain evidence="1">BH-2024</strain>
    </source>
</reference>
<dbReference type="Proteomes" id="UP001620626">
    <property type="component" value="Unassembled WGS sequence"/>
</dbReference>
<dbReference type="EMBL" id="JBICBT010000715">
    <property type="protein sequence ID" value="KAL3104388.1"/>
    <property type="molecule type" value="Genomic_DNA"/>
</dbReference>
<accession>A0ABD2KNC6</accession>
<organism evidence="1 2">
    <name type="scientific">Heterodera trifolii</name>
    <dbReference type="NCBI Taxonomy" id="157864"/>
    <lineage>
        <taxon>Eukaryota</taxon>
        <taxon>Metazoa</taxon>
        <taxon>Ecdysozoa</taxon>
        <taxon>Nematoda</taxon>
        <taxon>Chromadorea</taxon>
        <taxon>Rhabditida</taxon>
        <taxon>Tylenchina</taxon>
        <taxon>Tylenchomorpha</taxon>
        <taxon>Tylenchoidea</taxon>
        <taxon>Heteroderidae</taxon>
        <taxon>Heteroderinae</taxon>
        <taxon>Heterodera</taxon>
    </lineage>
</organism>
<sequence>MIVSGSTGSGKSEWVMRLLHNLEKMISTPIERVIYGYGELNTNILNLQRIGKIGNVPVTVHSGVPSAEQVRDCAKKEKLLLIFLSSTNQRVCCSFIVSSSASASNNYTRITVPVSTVQ</sequence>
<comment type="caution">
    <text evidence="1">The sequence shown here is derived from an EMBL/GenBank/DDBJ whole genome shotgun (WGS) entry which is preliminary data.</text>
</comment>
<name>A0ABD2KNC6_9BILA</name>
<gene>
    <name evidence="1" type="ORF">niasHT_030302</name>
</gene>